<evidence type="ECO:0000313" key="1">
    <source>
        <dbReference type="EMBL" id="KAF7635460.1"/>
    </source>
</evidence>
<sequence length="333" mass="39177">SFLFLLIFINSFYIIIQPLSILVKISWQKDNLNYLALKYKSTERFNLELSGNGLKDNIIAKKTNKYDVYHFKGNDLFGENGEKINQFNLHVYFNTNKVNTINFIENIQSDSIVYITQPLNNSKYNNINIVKDKEEYYNQIINLFKYPVRILQFILKTDKNYSKIQIKCKNKEKSQQSYFNAIFDQKVDKKGKVYLTTKYIKSKVCPNDQYTVEIAGGAEITLNCEPAIYPINNPNVYLIDLQFNCNLIQQIKNIDNFENQLTQNEIDAEERIHLFDEIISIKNLNDPIGYLFYLFDYNSYYFNIEPHEYEANKNYLQEALPNDLKGGITNVTK</sequence>
<name>A0A8S9ZPV1_9BILA</name>
<reference evidence="1" key="1">
    <citation type="journal article" date="2020" name="Ecol. Evol.">
        <title>Genome structure and content of the rice root-knot nematode (Meloidogyne graminicola).</title>
        <authorList>
            <person name="Phan N.T."/>
            <person name="Danchin E.G.J."/>
            <person name="Klopp C."/>
            <person name="Perfus-Barbeoch L."/>
            <person name="Kozlowski D.K."/>
            <person name="Koutsovoulos G.D."/>
            <person name="Lopez-Roques C."/>
            <person name="Bouchez O."/>
            <person name="Zahm M."/>
            <person name="Besnard G."/>
            <person name="Bellafiore S."/>
        </authorList>
    </citation>
    <scope>NUCLEOTIDE SEQUENCE</scope>
    <source>
        <strain evidence="1">VN-18</strain>
    </source>
</reference>
<dbReference type="Proteomes" id="UP000605970">
    <property type="component" value="Unassembled WGS sequence"/>
</dbReference>
<dbReference type="EMBL" id="JABEBT010000042">
    <property type="protein sequence ID" value="KAF7635460.1"/>
    <property type="molecule type" value="Genomic_DNA"/>
</dbReference>
<protein>
    <submittedName>
        <fullName evidence="1">Uncharacterized protein</fullName>
    </submittedName>
</protein>
<proteinExistence type="predicted"/>
<feature type="non-terminal residue" evidence="1">
    <location>
        <position position="333"/>
    </location>
</feature>
<dbReference type="OrthoDB" id="5908956at2759"/>
<accession>A0A8S9ZPV1</accession>
<evidence type="ECO:0000313" key="2">
    <source>
        <dbReference type="Proteomes" id="UP000605970"/>
    </source>
</evidence>
<keyword evidence="2" id="KW-1185">Reference proteome</keyword>
<organism evidence="1 2">
    <name type="scientific">Meloidogyne graminicola</name>
    <dbReference type="NCBI Taxonomy" id="189291"/>
    <lineage>
        <taxon>Eukaryota</taxon>
        <taxon>Metazoa</taxon>
        <taxon>Ecdysozoa</taxon>
        <taxon>Nematoda</taxon>
        <taxon>Chromadorea</taxon>
        <taxon>Rhabditida</taxon>
        <taxon>Tylenchina</taxon>
        <taxon>Tylenchomorpha</taxon>
        <taxon>Tylenchoidea</taxon>
        <taxon>Meloidogynidae</taxon>
        <taxon>Meloidogyninae</taxon>
        <taxon>Meloidogyne</taxon>
    </lineage>
</organism>
<gene>
    <name evidence="1" type="ORF">Mgra_00005136</name>
</gene>
<dbReference type="AlphaFoldDB" id="A0A8S9ZPV1"/>
<comment type="caution">
    <text evidence="1">The sequence shown here is derived from an EMBL/GenBank/DDBJ whole genome shotgun (WGS) entry which is preliminary data.</text>
</comment>